<dbReference type="RefSeq" id="WP_011797868.1">
    <property type="nucleotide sequence ID" value="NC_008757.1"/>
</dbReference>
<protein>
    <submittedName>
        <fullName evidence="1">Uncharacterized protein</fullName>
    </submittedName>
</protein>
<organism evidence="1 2">
    <name type="scientific">Polaromonas naphthalenivorans (strain CJ2)</name>
    <dbReference type="NCBI Taxonomy" id="365044"/>
    <lineage>
        <taxon>Bacteria</taxon>
        <taxon>Pseudomonadati</taxon>
        <taxon>Pseudomonadota</taxon>
        <taxon>Betaproteobacteria</taxon>
        <taxon>Burkholderiales</taxon>
        <taxon>Comamonadaceae</taxon>
        <taxon>Polaromonas</taxon>
    </lineage>
</organism>
<dbReference type="EMBL" id="CP000530">
    <property type="protein sequence ID" value="ABM39495.1"/>
    <property type="molecule type" value="Genomic_DNA"/>
</dbReference>
<gene>
    <name evidence="1" type="ordered locus">Pnap_4212</name>
</gene>
<name>A1VV17_POLNA</name>
<evidence type="ECO:0000313" key="2">
    <source>
        <dbReference type="Proteomes" id="UP000000644"/>
    </source>
</evidence>
<accession>A1VV17</accession>
<evidence type="ECO:0000313" key="1">
    <source>
        <dbReference type="EMBL" id="ABM39495.1"/>
    </source>
</evidence>
<proteinExistence type="predicted"/>
<dbReference type="Proteomes" id="UP000000644">
    <property type="component" value="Plasmid pPNAP01"/>
</dbReference>
<dbReference type="KEGG" id="pna:Pnap_4212"/>
<keyword evidence="2" id="KW-1185">Reference proteome</keyword>
<dbReference type="AlphaFoldDB" id="A1VV17"/>
<sequence>MNIQNIKRNSMGTLDFDGKFDGMRKPQDFITYPIGANDDKTRVKIQSDTRIGFINLTNGHVLMSPSIKGGAYNHHLSQINDVGKLNQEELFSLKAQLLDSASAKAGTNGIVTTDNSGAAEVFAKQP</sequence>
<reference evidence="2" key="1">
    <citation type="journal article" date="2009" name="Environ. Microbiol.">
        <title>The genome of Polaromonas naphthalenivorans strain CJ2, isolated from coal tar-contaminated sediment, reveals physiological and metabolic versatility and evolution through extensive horizontal gene transfer.</title>
        <authorList>
            <person name="Yagi J.M."/>
            <person name="Sims D."/>
            <person name="Brettin T."/>
            <person name="Bruce D."/>
            <person name="Madsen E.L."/>
        </authorList>
    </citation>
    <scope>NUCLEOTIDE SEQUENCE [LARGE SCALE GENOMIC DNA]</scope>
    <source>
        <strain evidence="2">CJ2</strain>
        <plasmid evidence="2">Plasmid pPNAP01</plasmid>
    </source>
</reference>
<dbReference type="HOGENOM" id="CLU_1979499_0_0_4"/>
<geneLocation type="plasmid" evidence="1 2">
    <name>pPNAP01</name>
</geneLocation>
<keyword evidence="1" id="KW-0614">Plasmid</keyword>